<evidence type="ECO:0000256" key="1">
    <source>
        <dbReference type="SAM" id="SignalP"/>
    </source>
</evidence>
<dbReference type="EMBL" id="JADJEV010000005">
    <property type="protein sequence ID" value="MBK6975639.1"/>
    <property type="molecule type" value="Genomic_DNA"/>
</dbReference>
<dbReference type="Pfam" id="PF10092">
    <property type="entry name" value="DUF2330"/>
    <property type="match status" value="1"/>
</dbReference>
<feature type="chain" id="PRO_5038571282" evidence="1">
    <location>
        <begin position="27"/>
        <end position="469"/>
    </location>
</feature>
<organism evidence="2 3">
    <name type="scientific">Candidatus Methylophosphatis roskildensis</name>
    <dbReference type="NCBI Taxonomy" id="2899263"/>
    <lineage>
        <taxon>Bacteria</taxon>
        <taxon>Pseudomonadati</taxon>
        <taxon>Pseudomonadota</taxon>
        <taxon>Betaproteobacteria</taxon>
        <taxon>Nitrosomonadales</taxon>
        <taxon>Sterolibacteriaceae</taxon>
        <taxon>Candidatus Methylophosphatis</taxon>
    </lineage>
</organism>
<dbReference type="Proteomes" id="UP000807785">
    <property type="component" value="Unassembled WGS sequence"/>
</dbReference>
<evidence type="ECO:0000313" key="3">
    <source>
        <dbReference type="Proteomes" id="UP000807785"/>
    </source>
</evidence>
<dbReference type="PIRSF" id="PIRSF026449">
    <property type="entry name" value="UCP026449"/>
    <property type="match status" value="1"/>
</dbReference>
<evidence type="ECO:0000313" key="2">
    <source>
        <dbReference type="EMBL" id="MBK6975639.1"/>
    </source>
</evidence>
<feature type="signal peptide" evidence="1">
    <location>
        <begin position="1"/>
        <end position="26"/>
    </location>
</feature>
<dbReference type="AlphaFoldDB" id="A0A9D7HNW8"/>
<accession>A0A9D7HNW8</accession>
<protein>
    <submittedName>
        <fullName evidence="2">DUF2330 domain-containing protein</fullName>
    </submittedName>
</protein>
<dbReference type="InterPro" id="IPR019283">
    <property type="entry name" value="DUF2330"/>
</dbReference>
<sequence>MFASIRAAAVAVAIAASVFASHPAHAFCGFYVGRADASLFNEASQVIMVRDGTHTVISMQNDYKGDAKEFALVVPVPQVLQRGQINVGERKLFEHIDAYSGPRLVEYFDPDPCARAERDRMLESAPRPATAGAAPAPRREKALGVTVEAQYTVGEYDIAILSARESDGLETWLTQNGYRIPSGAAKALAPYIRQNMKFFVAKVNLVERAKTGLTWLRPLQFAFDSEKFMLPIRLGMVNAQGPQDLVIYLMTRNGRVETTNYRTVKLPANMDVPVYLKDEFPAFYKSLFDTQAKRENLRAVFTEYVWNMSWCDPCAADPLSPEELRQAGVFWLDGDAGATPSSPPIAPLPTSVMPRRMPTPGGAQPVILTRLHVRYAPDTFPEDLMFQQTKDRENFQARYVLRHAWKGNPDACPQARGYFESVARRQEKEAQTLASLTNWRIEDIRGKMSLKAPAKREWWDGLWKQGLAW</sequence>
<proteinExistence type="predicted"/>
<name>A0A9D7HNW8_9PROT</name>
<keyword evidence="1" id="KW-0732">Signal</keyword>
<comment type="caution">
    <text evidence="2">The sequence shown here is derived from an EMBL/GenBank/DDBJ whole genome shotgun (WGS) entry which is preliminary data.</text>
</comment>
<dbReference type="InterPro" id="IPR016838">
    <property type="entry name" value="UCP026449"/>
</dbReference>
<reference evidence="2" key="1">
    <citation type="submission" date="2020-10" db="EMBL/GenBank/DDBJ databases">
        <title>Connecting structure to function with the recovery of over 1000 high-quality activated sludge metagenome-assembled genomes encoding full-length rRNA genes using long-read sequencing.</title>
        <authorList>
            <person name="Singleton C.M."/>
            <person name="Petriglieri F."/>
            <person name="Kristensen J.M."/>
            <person name="Kirkegaard R.H."/>
            <person name="Michaelsen T.Y."/>
            <person name="Andersen M.H."/>
            <person name="Karst S.M."/>
            <person name="Dueholm M.S."/>
            <person name="Nielsen P.H."/>
            <person name="Albertsen M."/>
        </authorList>
    </citation>
    <scope>NUCLEOTIDE SEQUENCE</scope>
    <source>
        <strain evidence="2">Bjer_18-Q3-R1-45_BAT3C.347</strain>
    </source>
</reference>
<gene>
    <name evidence="2" type="ORF">IPH26_22725</name>
</gene>